<reference evidence="6" key="1">
    <citation type="submission" date="2020-10" db="EMBL/GenBank/DDBJ databases">
        <title>Unveiling of a novel bifunctional photoreceptor, Dualchrome1, isolated from a cosmopolitan green alga.</title>
        <authorList>
            <person name="Suzuki S."/>
            <person name="Kawachi M."/>
        </authorList>
    </citation>
    <scope>NUCLEOTIDE SEQUENCE</scope>
    <source>
        <strain evidence="6">NIES 2893</strain>
    </source>
</reference>
<evidence type="ECO:0000256" key="3">
    <source>
        <dbReference type="ARBA" id="ARBA00022640"/>
    </source>
</evidence>
<evidence type="ECO:0000313" key="7">
    <source>
        <dbReference type="Proteomes" id="UP000660262"/>
    </source>
</evidence>
<name>A0A830HFF3_9CHLO</name>
<feature type="transmembrane region" description="Helical" evidence="5">
    <location>
        <begin position="532"/>
        <end position="553"/>
    </location>
</feature>
<proteinExistence type="predicted"/>
<keyword evidence="5" id="KW-0472">Membrane</keyword>
<organism evidence="6 7">
    <name type="scientific">Pycnococcus provasolii</name>
    <dbReference type="NCBI Taxonomy" id="41880"/>
    <lineage>
        <taxon>Eukaryota</taxon>
        <taxon>Viridiplantae</taxon>
        <taxon>Chlorophyta</taxon>
        <taxon>Pseudoscourfieldiophyceae</taxon>
        <taxon>Pseudoscourfieldiales</taxon>
        <taxon>Pycnococcaceae</taxon>
        <taxon>Pycnococcus</taxon>
    </lineage>
</organism>
<evidence type="ECO:0000256" key="1">
    <source>
        <dbReference type="ARBA" id="ARBA00004229"/>
    </source>
</evidence>
<evidence type="ECO:0000256" key="2">
    <source>
        <dbReference type="ARBA" id="ARBA00022528"/>
    </source>
</evidence>
<feature type="transmembrane region" description="Helical" evidence="5">
    <location>
        <begin position="298"/>
        <end position="316"/>
    </location>
</feature>
<keyword evidence="3" id="KW-0934">Plastid</keyword>
<evidence type="ECO:0000256" key="5">
    <source>
        <dbReference type="SAM" id="Phobius"/>
    </source>
</evidence>
<dbReference type="EMBL" id="BNJQ01000007">
    <property type="protein sequence ID" value="GHP04361.1"/>
    <property type="molecule type" value="Genomic_DNA"/>
</dbReference>
<dbReference type="OrthoDB" id="513190at2759"/>
<accession>A0A830HFF3</accession>
<keyword evidence="2" id="KW-0150">Chloroplast</keyword>
<feature type="transmembrane region" description="Helical" evidence="5">
    <location>
        <begin position="501"/>
        <end position="525"/>
    </location>
</feature>
<dbReference type="SUPFAM" id="SSF103511">
    <property type="entry name" value="Chlorophyll a-b binding protein"/>
    <property type="match status" value="1"/>
</dbReference>
<feature type="transmembrane region" description="Helical" evidence="5">
    <location>
        <begin position="328"/>
        <end position="347"/>
    </location>
</feature>
<comment type="caution">
    <text evidence="6">The sequence shown here is derived from an EMBL/GenBank/DDBJ whole genome shotgun (WGS) entry which is preliminary data.</text>
</comment>
<feature type="compositionally biased region" description="Gly residues" evidence="4">
    <location>
        <begin position="1"/>
        <end position="15"/>
    </location>
</feature>
<dbReference type="GO" id="GO:0009507">
    <property type="term" value="C:chloroplast"/>
    <property type="evidence" value="ECO:0007669"/>
    <property type="project" value="UniProtKB-SubCell"/>
</dbReference>
<dbReference type="Pfam" id="PF00504">
    <property type="entry name" value="Chloroa_b-bind"/>
    <property type="match status" value="1"/>
</dbReference>
<dbReference type="Gene3D" id="1.10.3460.10">
    <property type="entry name" value="Chlorophyll a/b binding protein domain"/>
    <property type="match status" value="1"/>
</dbReference>
<comment type="subcellular location">
    <subcellularLocation>
        <location evidence="1">Plastid</location>
        <location evidence="1">Chloroplast</location>
    </subcellularLocation>
</comment>
<dbReference type="InterPro" id="IPR022796">
    <property type="entry name" value="Chloroa_b-bind"/>
</dbReference>
<sequence>MFGRGVQGGGGGGGTALSALPDSEGSSGSSDSADDLESSSASDIKNADVAEPLSPSSKENSLEGEGEEDKESNIAAPPSASFAQPITSDQLDAIEQGEATLAPVSLSLTDKAELLNGRLAMVGFVAALGAETKYPQLESIRQQFYTDPWLILAFVAITTGLTFYLPVVLAERGLVGVDASADKQQQALSQGTVAGEYGDLIRAERLNGRLAMLAFALVFSIENLRNGQEAFPFLEDLFTYFLPRAFVGEAIDVFFNIRAHHTSNIEDAYLLLLTAASLFCLGQMTTTPRKSRSIGTDIHIATGALQFVLALYAVLLQRVYREVPGWDWHWMSLAACLASCATVGPLMKYYKGPRVYQTLFKLGQDFVISFQGIQLTAWSARPDAPEWMYWAVQPFWFWSILKLYTSAQYAFALSPMEWFGLDETTADRSKQGENVNAGPLGSFALKCRSQLDGMQRDAPTYIYVGLNTAAALFDNAWMFLYTVKGPEAFWQYSRLYAPNDLSLSLIKPAAGSLTVSAVVFLGTLAARRKVPAWLAGALNVMLASVGPWLILFWHRLVDPSEAWFPQFMPLP</sequence>
<gene>
    <name evidence="6" type="ORF">PPROV_000311500</name>
</gene>
<evidence type="ECO:0000256" key="4">
    <source>
        <dbReference type="SAM" id="MobiDB-lite"/>
    </source>
</evidence>
<evidence type="ECO:0000313" key="6">
    <source>
        <dbReference type="EMBL" id="GHP04361.1"/>
    </source>
</evidence>
<keyword evidence="5" id="KW-0812">Transmembrane</keyword>
<keyword evidence="7" id="KW-1185">Reference proteome</keyword>
<dbReference type="Proteomes" id="UP000660262">
    <property type="component" value="Unassembled WGS sequence"/>
</dbReference>
<feature type="region of interest" description="Disordered" evidence="4">
    <location>
        <begin position="1"/>
        <end position="82"/>
    </location>
</feature>
<dbReference type="AlphaFoldDB" id="A0A830HFF3"/>
<protein>
    <submittedName>
        <fullName evidence="6">Uncharacterized protein</fullName>
    </submittedName>
</protein>
<feature type="compositionally biased region" description="Low complexity" evidence="4">
    <location>
        <begin position="18"/>
        <end position="31"/>
    </location>
</feature>
<keyword evidence="5" id="KW-1133">Transmembrane helix</keyword>
<feature type="transmembrane region" description="Helical" evidence="5">
    <location>
        <begin position="149"/>
        <end position="169"/>
    </location>
</feature>
<feature type="transmembrane region" description="Helical" evidence="5">
    <location>
        <begin position="461"/>
        <end position="481"/>
    </location>
</feature>